<sequence length="64" mass="7216">MGNKNTTSPPVMSDVQVRPRCVHRGCTLNTYGGFVMCIDHITEAKRKQLEEAEKEKVRKNGVVQ</sequence>
<reference evidence="1" key="1">
    <citation type="journal article" date="2020" name="Nature">
        <title>Giant virus diversity and host interactions through global metagenomics.</title>
        <authorList>
            <person name="Schulz F."/>
            <person name="Roux S."/>
            <person name="Paez-Espino D."/>
            <person name="Jungbluth S."/>
            <person name="Walsh D.A."/>
            <person name="Denef V.J."/>
            <person name="McMahon K.D."/>
            <person name="Konstantinidis K.T."/>
            <person name="Eloe-Fadrosh E.A."/>
            <person name="Kyrpides N.C."/>
            <person name="Woyke T."/>
        </authorList>
    </citation>
    <scope>NUCLEOTIDE SEQUENCE</scope>
    <source>
        <strain evidence="1">GVMAG-S-1035303-20</strain>
    </source>
</reference>
<accession>A0A6C0AKF4</accession>
<organism evidence="1">
    <name type="scientific">viral metagenome</name>
    <dbReference type="NCBI Taxonomy" id="1070528"/>
    <lineage>
        <taxon>unclassified sequences</taxon>
        <taxon>metagenomes</taxon>
        <taxon>organismal metagenomes</taxon>
    </lineage>
</organism>
<proteinExistence type="predicted"/>
<dbReference type="EMBL" id="MN740653">
    <property type="protein sequence ID" value="QHS79805.1"/>
    <property type="molecule type" value="Genomic_DNA"/>
</dbReference>
<protein>
    <submittedName>
        <fullName evidence="1">Uncharacterized protein</fullName>
    </submittedName>
</protein>
<name>A0A6C0AKF4_9ZZZZ</name>
<evidence type="ECO:0000313" key="1">
    <source>
        <dbReference type="EMBL" id="QHS79805.1"/>
    </source>
</evidence>
<dbReference type="AlphaFoldDB" id="A0A6C0AKF4"/>